<feature type="coiled-coil region" evidence="1">
    <location>
        <begin position="501"/>
        <end position="535"/>
    </location>
</feature>
<dbReference type="Proteomes" id="UP001305414">
    <property type="component" value="Unassembled WGS sequence"/>
</dbReference>
<dbReference type="Gene3D" id="3.40.50.300">
    <property type="entry name" value="P-loop containing nucleotide triphosphate hydrolases"/>
    <property type="match status" value="1"/>
</dbReference>
<evidence type="ECO:0000256" key="2">
    <source>
        <dbReference type="SAM" id="MobiDB-lite"/>
    </source>
</evidence>
<dbReference type="SUPFAM" id="SSF52540">
    <property type="entry name" value="P-loop containing nucleoside triphosphate hydrolases"/>
    <property type="match status" value="2"/>
</dbReference>
<name>A0AAN7Z853_9PEZI</name>
<dbReference type="InterPro" id="IPR027417">
    <property type="entry name" value="P-loop_NTPase"/>
</dbReference>
<keyword evidence="1" id="KW-0175">Coiled coil</keyword>
<feature type="domain" description="Dynamin N-terminal" evidence="3">
    <location>
        <begin position="133"/>
        <end position="374"/>
    </location>
</feature>
<reference evidence="5 6" key="1">
    <citation type="submission" date="2023-10" db="EMBL/GenBank/DDBJ databases">
        <title>Draft genome sequence of Xylaria bambusicola isolate GMP-LS, the root and basal stem rot pathogen of sugarcane in Indonesia.</title>
        <authorList>
            <person name="Selvaraj P."/>
            <person name="Muralishankar V."/>
            <person name="Muruganantham S."/>
            <person name="Sp S."/>
            <person name="Haryani S."/>
            <person name="Lau K.J.X."/>
            <person name="Naqvi N.I."/>
        </authorList>
    </citation>
    <scope>NUCLEOTIDE SEQUENCE [LARGE SCALE GENOMIC DNA]</scope>
    <source>
        <strain evidence="5">GMP-LS</strain>
    </source>
</reference>
<dbReference type="InterPro" id="IPR056024">
    <property type="entry name" value="DUF7605"/>
</dbReference>
<dbReference type="PANTHER" id="PTHR36681">
    <property type="entry name" value="NUCLEAR GTPASE, GERMINAL CENTER-ASSOCIATED, TANDEM DUPLICATE 3"/>
    <property type="match status" value="1"/>
</dbReference>
<evidence type="ECO:0000313" key="6">
    <source>
        <dbReference type="Proteomes" id="UP001305414"/>
    </source>
</evidence>
<organism evidence="5 6">
    <name type="scientific">Xylaria bambusicola</name>
    <dbReference type="NCBI Taxonomy" id="326684"/>
    <lineage>
        <taxon>Eukaryota</taxon>
        <taxon>Fungi</taxon>
        <taxon>Dikarya</taxon>
        <taxon>Ascomycota</taxon>
        <taxon>Pezizomycotina</taxon>
        <taxon>Sordariomycetes</taxon>
        <taxon>Xylariomycetidae</taxon>
        <taxon>Xylariales</taxon>
        <taxon>Xylariaceae</taxon>
        <taxon>Xylaria</taxon>
    </lineage>
</organism>
<proteinExistence type="predicted"/>
<protein>
    <recommendedName>
        <fullName evidence="7">Nuclear GTPase SLIP-GC</fullName>
    </recommendedName>
</protein>
<evidence type="ECO:0000313" key="5">
    <source>
        <dbReference type="EMBL" id="KAK5634142.1"/>
    </source>
</evidence>
<gene>
    <name evidence="5" type="ORF">RRF57_009856</name>
</gene>
<dbReference type="Pfam" id="PF00350">
    <property type="entry name" value="Dynamin_N"/>
    <property type="match status" value="1"/>
</dbReference>
<feature type="compositionally biased region" description="Basic and acidic residues" evidence="2">
    <location>
        <begin position="1018"/>
        <end position="1040"/>
    </location>
</feature>
<accession>A0AAN7Z853</accession>
<feature type="region of interest" description="Disordered" evidence="2">
    <location>
        <begin position="1"/>
        <end position="68"/>
    </location>
</feature>
<feature type="domain" description="DUF7605" evidence="4">
    <location>
        <begin position="759"/>
        <end position="918"/>
    </location>
</feature>
<evidence type="ECO:0000259" key="3">
    <source>
        <dbReference type="Pfam" id="PF00350"/>
    </source>
</evidence>
<feature type="region of interest" description="Disordered" evidence="2">
    <location>
        <begin position="1007"/>
        <end position="1040"/>
    </location>
</feature>
<evidence type="ECO:0008006" key="7">
    <source>
        <dbReference type="Google" id="ProtNLM"/>
    </source>
</evidence>
<dbReference type="EMBL" id="JAWHQM010000038">
    <property type="protein sequence ID" value="KAK5634142.1"/>
    <property type="molecule type" value="Genomic_DNA"/>
</dbReference>
<dbReference type="InterPro" id="IPR045063">
    <property type="entry name" value="Dynamin_N"/>
</dbReference>
<dbReference type="AlphaFoldDB" id="A0AAN7Z853"/>
<evidence type="ECO:0000259" key="4">
    <source>
        <dbReference type="Pfam" id="PF24564"/>
    </source>
</evidence>
<dbReference type="Pfam" id="PF24564">
    <property type="entry name" value="DUF7605"/>
    <property type="match status" value="1"/>
</dbReference>
<keyword evidence="6" id="KW-1185">Reference proteome</keyword>
<evidence type="ECO:0000256" key="1">
    <source>
        <dbReference type="SAM" id="Coils"/>
    </source>
</evidence>
<comment type="caution">
    <text evidence="5">The sequence shown here is derived from an EMBL/GenBank/DDBJ whole genome shotgun (WGS) entry which is preliminary data.</text>
</comment>
<dbReference type="PANTHER" id="PTHR36681:SF3">
    <property type="entry name" value="NUCLEAR GTPASE, GERMINAL CENTER-ASSOCIATED, TANDEM DUPLICATE 3"/>
    <property type="match status" value="1"/>
</dbReference>
<sequence>MPSMEPSEDRPVKSEPPTDPATPNKNGVIKPEPSDALSLSHLPSRSAVRATPELPPNSSEEELGHGQPGEANALERLCNNETPNTLEDAVSVATGFLEKLQDALTTCESPEVDVWNETIVGLQARTAPTRTVVGVVGDTGAGKSSVINALLDEERLLPTNCLRACTASPTEVSFNYSDDPRELYRAEVEFISAKDWTRELQILFTDLLDGSGQISRDATKADTDAGIAYAKVKAVYPQKTRDMLAQASPQDLANEPAIRAILGTTKKLAKETAKDLYQGLQHYVDSKEKTAGAASKKGKPETSMEYWPLIKVVRIFTKADALSTGAVVVDLPGVQDSNAARAAVAVNYMKSCTGLWVVAPITRAVDNQTAKSLLGDSFKRQLKYDGTYTAVSFICSKADDISNDEASASLGLEAEFSESWDAAKEMEKTVISFQARISSIEENKAKIWQQFEECENDTDAWEDLETQLSSGHTVYAPSNSKKRHRSVEHLENGKGHIPLTEEDIEDQLLSLRAKRKQLRKERSLLDAEIVEIKEAIGMTRAKRERILEDVRASLIQGRNNYAKSAIKTDFATGIKELDQENAVEEDDATFDPDHDARDYAEIARNLPVFCVSSRAYQKLKGKLQRDDFRSYGFRSIEDTEIPKLQEHAKKLTEARRVNHCRQFLNDLSQLVNSMKLWSANDDTESNLSDSEKDQEEKHLRKLLGQLEEDLRSSLKRSIALIQSSLQEHIFESIAATTPSAIQAAPDTAYSWGAPRCEGGLFWATYKATVRRQGVYCGASGPRDFNEELFDPISRRLATGWERAFQRCLPRILKAFAKEAVDELKQFHQTVKARAEERHSKTAGIITLSSQILAHARTLEALPGAINEKMTASQREASRCFTPVIQGEMDDAYIICTNEYGAGSYARMKAAMLDHVDTARHTMFDSATNEVKHELGIMCRNAMEDICAIIDTIFTTITTEYMLGDTSSHMPKILTPSELEMRSRVYKVLLGSNKTFAPILGESACQASHNESAENAELESSKDMDALIQADIRDQDSTDES</sequence>